<dbReference type="GO" id="GO:0030897">
    <property type="term" value="C:HOPS complex"/>
    <property type="evidence" value="ECO:0007669"/>
    <property type="project" value="TreeGrafter"/>
</dbReference>
<accession>A0A183SQK7</accession>
<dbReference type="Pfam" id="PF23410">
    <property type="entry name" value="Beta-prop_VPS8"/>
    <property type="match status" value="2"/>
</dbReference>
<evidence type="ECO:0000259" key="1">
    <source>
        <dbReference type="Pfam" id="PF12816"/>
    </source>
</evidence>
<evidence type="ECO:0000313" key="4">
    <source>
        <dbReference type="WBParaSite" id="SSLN_0000671101-mRNA-1"/>
    </source>
</evidence>
<evidence type="ECO:0000313" key="2">
    <source>
        <dbReference type="EMBL" id="VDL92890.1"/>
    </source>
</evidence>
<dbReference type="STRING" id="70667.A0A183SQK7"/>
<gene>
    <name evidence="2" type="ORF">SSLN_LOCUS6505</name>
</gene>
<dbReference type="EMBL" id="UYSU01033715">
    <property type="protein sequence ID" value="VDL92890.1"/>
    <property type="molecule type" value="Genomic_DNA"/>
</dbReference>
<reference evidence="4" key="1">
    <citation type="submission" date="2016-06" db="UniProtKB">
        <authorList>
            <consortium name="WormBaseParasite"/>
        </authorList>
    </citation>
    <scope>IDENTIFICATION</scope>
</reference>
<evidence type="ECO:0000313" key="3">
    <source>
        <dbReference type="Proteomes" id="UP000275846"/>
    </source>
</evidence>
<dbReference type="PANTHER" id="PTHR12616">
    <property type="entry name" value="VACUOLAR PROTEIN SORTING VPS41"/>
    <property type="match status" value="1"/>
</dbReference>
<feature type="domain" description="Vacuolar protein sorting-associated protein 8 central" evidence="1">
    <location>
        <begin position="834"/>
        <end position="1012"/>
    </location>
</feature>
<name>A0A183SQK7_SCHSO</name>
<protein>
    <submittedName>
        <fullName evidence="4">Vps8 domain-containing protein</fullName>
    </submittedName>
</protein>
<organism evidence="4">
    <name type="scientific">Schistocephalus solidus</name>
    <name type="common">Tapeworm</name>
    <dbReference type="NCBI Taxonomy" id="70667"/>
    <lineage>
        <taxon>Eukaryota</taxon>
        <taxon>Metazoa</taxon>
        <taxon>Spiralia</taxon>
        <taxon>Lophotrochozoa</taxon>
        <taxon>Platyhelminthes</taxon>
        <taxon>Cestoda</taxon>
        <taxon>Eucestoda</taxon>
        <taxon>Diphyllobothriidea</taxon>
        <taxon>Diphyllobothriidae</taxon>
        <taxon>Schistocephalus</taxon>
    </lineage>
</organism>
<reference evidence="2 3" key="2">
    <citation type="submission" date="2018-11" db="EMBL/GenBank/DDBJ databases">
        <authorList>
            <consortium name="Pathogen Informatics"/>
        </authorList>
    </citation>
    <scope>NUCLEOTIDE SEQUENCE [LARGE SCALE GENOMIC DNA]</scope>
    <source>
        <strain evidence="2 3">NST_G2</strain>
    </source>
</reference>
<dbReference type="GO" id="GO:0005770">
    <property type="term" value="C:late endosome"/>
    <property type="evidence" value="ECO:0007669"/>
    <property type="project" value="TreeGrafter"/>
</dbReference>
<proteinExistence type="predicted"/>
<dbReference type="Pfam" id="PF12816">
    <property type="entry name" value="TPR_Vps8"/>
    <property type="match status" value="1"/>
</dbReference>
<dbReference type="GO" id="GO:0034058">
    <property type="term" value="P:endosomal vesicle fusion"/>
    <property type="evidence" value="ECO:0007669"/>
    <property type="project" value="TreeGrafter"/>
</dbReference>
<dbReference type="InterPro" id="IPR036322">
    <property type="entry name" value="WD40_repeat_dom_sf"/>
</dbReference>
<dbReference type="SUPFAM" id="SSF50978">
    <property type="entry name" value="WD40 repeat-like"/>
    <property type="match status" value="1"/>
</dbReference>
<dbReference type="PANTHER" id="PTHR12616:SF8">
    <property type="entry name" value="VACUOLAR PROTEIN SORTING-ASSOCIATED PROTEIN 8 HOMOLOG"/>
    <property type="match status" value="1"/>
</dbReference>
<dbReference type="InterPro" id="IPR025941">
    <property type="entry name" value="Vps8_central_dom"/>
</dbReference>
<sequence length="1595" mass="174292">MCCRFQESDLASDIEADLQELSIDDHSFNTSERLSVHSNASTFGSFSGSEELTGGVGIGGGSARTSLYLRTASLRNVFTQLMNFQVQSGCGSPSCVCHNIVKKTGGEIGRVGRQGQTTHATHAWSTNAGPVLYTNEKVTAGIPTEWDCHRDHLEKKPWLPDSPSEEEDYCATCFEFRVESKFVAVPDGGLQLAERMTCCGHPSFQCYLAVGTTNGYIFIFDRHQVLQLCLNTGFSKGSSAAENVGAGQGPITALSQNLSGSRLLASFSSGRIAMWQLPPPANTDTNTDAPALGDLQQAGNNDLLASSFSSSSSSSATTRLSERVGLSGKIGTSSLLSAAMLLRARRSSSALTITRKSSDPANSDLLRVVDDAHQIGQSVILCAFTTLPTVAVCVDSGGSVYQLSFSHGEICAMEPLRPASTKVFLRGIHTSSSKNDPNVLASRLLYQSALVAMASFTKIIVVVLRPRLRVVSWHHLKGQPSCLPLLAWNWFSPEHSDGNTAFLIFGRSSTVYIAQLTVCLSSETPRMSIDSVEGQNTTGPHKAPVSLQHPIQFDVLRTINFDYRMISLQCLGTDHLAIVDSDEVLRLFEISTKTEVETKNISSVQMCYNSSSFKAVAIGGLVSEALASASERACTNSIAIASGQMVVLGRTGLFVYSLKDWNDRVNSLIGSGRTNEALKTCLQVLEAAPAGGKSSLCTCILEFLRYVFSSNEATSIPRFSANTIGLAVKLCVCLDQIDFLQTVLFPRLQADTTAMDSLLSNLCSLLLQLPPLYKDPNPSADTGSVALRHLSPDLVMELLKWCLSSHSPPSLSVSSLPSASSCLADADNLPRGRNLAEACLQRLAPTSLAIDLTVKFCSACGLYEGLSYIYCFILRDHATAFRWLTNILLHEPVESAERAPNMSSQAFSSKPVNQTEAVNSTLLFLRAIFAGEEFFGSPLPSELREDVQNEIFNLLLSPSLSSIDLSRGMLLNLQSLASPATATIGDAETSSASPTRLTVLLRLGAVDLVNMLTLILREAFFSPPVNQWLQRRRRLFYALASSLLESPDTSLDLLAPALYFLSQQLLLPENRVIAFDRQKLDILFERLCEVSKASRSASAASDGLCESLFQLHAAGLLMLSEDQLNRAQAAGLYDLCEKVYESRGNPVAVLACRISILQRSLQQPPVCGPLLAPDASVCVSRIFDFVNSCLFGEWAEASANHLTLLIDKVLGSVELLATCDALRCLILLMQCLGPSMRRILFALDAVFMSDSKSFINQFVTRRREVDSWKEEENDPYATLAPAGPHHPSTPILLNVFYELRSSLDSALDRDLALSGLSSVPGDVTLRLFFERFLTRSDPCVAEFFIVLLLAGGERERLRHFLATNEEYRADFVIEAGFYLTTHLLDEESYPSELACVYEKIGDTQRASKLAQTDFLSHWTGLVACCSPSTVSEAEQQSTFSQAAASLRSSADRLFALSAHRCVARRDLENEAYWYAIIDLLFALRKQEQSDRVLSELNSIFHSMLKAASPYVPIPSLIKRVLKVSFLQYSVKLISYFKANDCANQQLFGLFSKKVSNIYYAKRFLFYFTTENGYFILSGQLTSSNPFHAVCITGSR</sequence>
<dbReference type="InterPro" id="IPR045111">
    <property type="entry name" value="Vps41/Vps8"/>
</dbReference>
<keyword evidence="3" id="KW-1185">Reference proteome</keyword>
<dbReference type="Proteomes" id="UP000275846">
    <property type="component" value="Unassembled WGS sequence"/>
</dbReference>
<dbReference type="OrthoDB" id="289913at2759"/>
<dbReference type="GO" id="GO:0006623">
    <property type="term" value="P:protein targeting to vacuole"/>
    <property type="evidence" value="ECO:0007669"/>
    <property type="project" value="InterPro"/>
</dbReference>
<dbReference type="WBParaSite" id="SSLN_0000671101-mRNA-1">
    <property type="protein sequence ID" value="SSLN_0000671101-mRNA-1"/>
    <property type="gene ID" value="SSLN_0000671101"/>
</dbReference>